<evidence type="ECO:0000313" key="6">
    <source>
        <dbReference type="Proteomes" id="UP000435649"/>
    </source>
</evidence>
<protein>
    <submittedName>
        <fullName evidence="5">Prepilin-type N-terminal cleavage/methylation domain-containing protein</fullName>
    </submittedName>
</protein>
<dbReference type="InterPro" id="IPR045584">
    <property type="entry name" value="Pilin-like"/>
</dbReference>
<dbReference type="GO" id="GO:0015628">
    <property type="term" value="P:protein secretion by the type II secretion system"/>
    <property type="evidence" value="ECO:0007669"/>
    <property type="project" value="InterPro"/>
</dbReference>
<comment type="caution">
    <text evidence="5">The sequence shown here is derived from an EMBL/GenBank/DDBJ whole genome shotgun (WGS) entry which is preliminary data.</text>
</comment>
<sequence>MKTRHSFTLTELLVVIAIIAILAGLLIPAVILGQQRGRITQAKADMKTLETAIKSMEGTYQQMVKNGKAYMSKPSGSKNYIKIGGTDFNTSEYDKYIVELSDPKNQIFKDPDKLNINKRRIQFLEPKSGYDPTQDGDDAANLPFLWRDPWGNRYVFLIDVEFNDQIEVPYKTSQKLATKLAIYSLGPNGTNDDGANASEGTGTDRQDDIVSWK</sequence>
<evidence type="ECO:0000256" key="3">
    <source>
        <dbReference type="SAM" id="MobiDB-lite"/>
    </source>
</evidence>
<feature type="compositionally biased region" description="Polar residues" evidence="3">
    <location>
        <begin position="187"/>
        <end position="201"/>
    </location>
</feature>
<keyword evidence="1" id="KW-0488">Methylation</keyword>
<evidence type="ECO:0000256" key="2">
    <source>
        <dbReference type="SAM" id="Coils"/>
    </source>
</evidence>
<keyword evidence="4" id="KW-0812">Transmembrane</keyword>
<dbReference type="Gene3D" id="3.30.700.10">
    <property type="entry name" value="Glycoprotein, Type 4 Pilin"/>
    <property type="match status" value="1"/>
</dbReference>
<dbReference type="PRINTS" id="PR00813">
    <property type="entry name" value="BCTERIALGSPG"/>
</dbReference>
<keyword evidence="2" id="KW-0175">Coiled coil</keyword>
<dbReference type="InterPro" id="IPR012902">
    <property type="entry name" value="N_methyl_site"/>
</dbReference>
<feature type="compositionally biased region" description="Basic and acidic residues" evidence="3">
    <location>
        <begin position="202"/>
        <end position="213"/>
    </location>
</feature>
<keyword evidence="6" id="KW-1185">Reference proteome</keyword>
<dbReference type="InterPro" id="IPR000983">
    <property type="entry name" value="Bac_GSPG_pilin"/>
</dbReference>
<keyword evidence="4" id="KW-1133">Transmembrane helix</keyword>
<dbReference type="GO" id="GO:0015627">
    <property type="term" value="C:type II protein secretion system complex"/>
    <property type="evidence" value="ECO:0007669"/>
    <property type="project" value="InterPro"/>
</dbReference>
<name>A0A844FZ90_9BACT</name>
<dbReference type="SUPFAM" id="SSF54523">
    <property type="entry name" value="Pili subunits"/>
    <property type="match status" value="1"/>
</dbReference>
<evidence type="ECO:0000256" key="4">
    <source>
        <dbReference type="SAM" id="Phobius"/>
    </source>
</evidence>
<dbReference type="EMBL" id="VUNS01000004">
    <property type="protein sequence ID" value="MST96597.1"/>
    <property type="molecule type" value="Genomic_DNA"/>
</dbReference>
<feature type="region of interest" description="Disordered" evidence="3">
    <location>
        <begin position="187"/>
        <end position="213"/>
    </location>
</feature>
<reference evidence="5 6" key="1">
    <citation type="submission" date="2019-08" db="EMBL/GenBank/DDBJ databases">
        <title>In-depth cultivation of the pig gut microbiome towards novel bacterial diversity and tailored functional studies.</title>
        <authorList>
            <person name="Wylensek D."/>
            <person name="Hitch T.C.A."/>
            <person name="Clavel T."/>
        </authorList>
    </citation>
    <scope>NUCLEOTIDE SEQUENCE [LARGE SCALE GENOMIC DNA]</scope>
    <source>
        <strain evidence="5 6">BBE-744-WT-12</strain>
    </source>
</reference>
<gene>
    <name evidence="5" type="ORF">FYJ85_06000</name>
</gene>
<proteinExistence type="predicted"/>
<dbReference type="AlphaFoldDB" id="A0A844FZ90"/>
<evidence type="ECO:0000256" key="1">
    <source>
        <dbReference type="ARBA" id="ARBA00022481"/>
    </source>
</evidence>
<accession>A0A844FZ90</accession>
<dbReference type="Pfam" id="PF07963">
    <property type="entry name" value="N_methyl"/>
    <property type="match status" value="1"/>
</dbReference>
<organism evidence="5 6">
    <name type="scientific">Victivallis lenta</name>
    <dbReference type="NCBI Taxonomy" id="2606640"/>
    <lineage>
        <taxon>Bacteria</taxon>
        <taxon>Pseudomonadati</taxon>
        <taxon>Lentisphaerota</taxon>
        <taxon>Lentisphaeria</taxon>
        <taxon>Victivallales</taxon>
        <taxon>Victivallaceae</taxon>
        <taxon>Victivallis</taxon>
    </lineage>
</organism>
<keyword evidence="4" id="KW-0472">Membrane</keyword>
<feature type="transmembrane region" description="Helical" evidence="4">
    <location>
        <begin position="12"/>
        <end position="33"/>
    </location>
</feature>
<dbReference type="Proteomes" id="UP000435649">
    <property type="component" value="Unassembled WGS sequence"/>
</dbReference>
<evidence type="ECO:0000313" key="5">
    <source>
        <dbReference type="EMBL" id="MST96597.1"/>
    </source>
</evidence>
<feature type="coiled-coil region" evidence="2">
    <location>
        <begin position="39"/>
        <end position="66"/>
    </location>
</feature>
<dbReference type="PANTHER" id="PTHR30093">
    <property type="entry name" value="GENERAL SECRETION PATHWAY PROTEIN G"/>
    <property type="match status" value="1"/>
</dbReference>
<dbReference type="NCBIfam" id="TIGR02532">
    <property type="entry name" value="IV_pilin_GFxxxE"/>
    <property type="match status" value="1"/>
</dbReference>